<evidence type="ECO:0000259" key="9">
    <source>
        <dbReference type="PROSITE" id="PS50928"/>
    </source>
</evidence>
<evidence type="ECO:0000256" key="8">
    <source>
        <dbReference type="SAM" id="MobiDB-lite"/>
    </source>
</evidence>
<keyword evidence="10" id="KW-0614">Plasmid</keyword>
<reference evidence="10 11" key="1">
    <citation type="journal article" date="2014" name="BMC Genomics">
        <title>Architecture and functions of a multipartite genome of the methylotrophic bacterium Paracoccus aminophilus JCM 7686, containing primary and secondary chromids.</title>
        <authorList>
            <person name="Dziewit L."/>
            <person name="Czarnecki J."/>
            <person name="Wibberg D."/>
            <person name="Radlinska M."/>
            <person name="Mrozek P."/>
            <person name="Szymczak M."/>
            <person name="Schluter A."/>
            <person name="Puhler A."/>
            <person name="Bartosik D."/>
        </authorList>
    </citation>
    <scope>NUCLEOTIDE SEQUENCE [LARGE SCALE GENOMIC DNA]</scope>
    <source>
        <strain evidence="10">JCM 7686</strain>
        <plasmid evidence="11">Plasmid pAMI1</plasmid>
    </source>
</reference>
<dbReference type="HOGENOM" id="CLU_028518_1_1_5"/>
<evidence type="ECO:0000313" key="11">
    <source>
        <dbReference type="Proteomes" id="UP000015480"/>
    </source>
</evidence>
<evidence type="ECO:0000256" key="7">
    <source>
        <dbReference type="RuleBase" id="RU363032"/>
    </source>
</evidence>
<gene>
    <name evidence="10" type="ORF">JCM7686_pAMI1p014</name>
</gene>
<dbReference type="AlphaFoldDB" id="S5Y4E3"/>
<dbReference type="PANTHER" id="PTHR43386">
    <property type="entry name" value="OLIGOPEPTIDE TRANSPORT SYSTEM PERMEASE PROTEIN APPC"/>
    <property type="match status" value="1"/>
</dbReference>
<feature type="transmembrane region" description="Helical" evidence="7">
    <location>
        <begin position="227"/>
        <end position="247"/>
    </location>
</feature>
<comment type="subcellular location">
    <subcellularLocation>
        <location evidence="1 7">Cell membrane</location>
        <topology evidence="1 7">Multi-pass membrane protein</topology>
    </subcellularLocation>
</comment>
<dbReference type="InterPro" id="IPR000515">
    <property type="entry name" value="MetI-like"/>
</dbReference>
<keyword evidence="5 7" id="KW-1133">Transmembrane helix</keyword>
<dbReference type="InterPro" id="IPR035906">
    <property type="entry name" value="MetI-like_sf"/>
</dbReference>
<dbReference type="Pfam" id="PF12911">
    <property type="entry name" value="OppC_N"/>
    <property type="match status" value="1"/>
</dbReference>
<proteinExistence type="inferred from homology"/>
<keyword evidence="6 7" id="KW-0472">Membrane</keyword>
<dbReference type="Pfam" id="PF00528">
    <property type="entry name" value="BPD_transp_1"/>
    <property type="match status" value="1"/>
</dbReference>
<dbReference type="PATRIC" id="fig|1367847.3.peg.3525"/>
<evidence type="ECO:0000256" key="3">
    <source>
        <dbReference type="ARBA" id="ARBA00022475"/>
    </source>
</evidence>
<feature type="transmembrane region" description="Helical" evidence="7">
    <location>
        <begin position="267"/>
        <end position="290"/>
    </location>
</feature>
<protein>
    <submittedName>
        <fullName evidence="10">ABC-type dipeptide/oligopeptide/nickel transport systems, permease component</fullName>
    </submittedName>
</protein>
<dbReference type="GO" id="GO:0055085">
    <property type="term" value="P:transmembrane transport"/>
    <property type="evidence" value="ECO:0007669"/>
    <property type="project" value="InterPro"/>
</dbReference>
<dbReference type="Proteomes" id="UP000015480">
    <property type="component" value="Plasmid pAMI1"/>
</dbReference>
<evidence type="ECO:0000256" key="4">
    <source>
        <dbReference type="ARBA" id="ARBA00022692"/>
    </source>
</evidence>
<keyword evidence="11" id="KW-1185">Reference proteome</keyword>
<evidence type="ECO:0000256" key="2">
    <source>
        <dbReference type="ARBA" id="ARBA00022448"/>
    </source>
</evidence>
<dbReference type="SUPFAM" id="SSF161098">
    <property type="entry name" value="MetI-like"/>
    <property type="match status" value="1"/>
</dbReference>
<feature type="transmembrane region" description="Helical" evidence="7">
    <location>
        <begin position="106"/>
        <end position="130"/>
    </location>
</feature>
<dbReference type="PROSITE" id="PS50928">
    <property type="entry name" value="ABC_TM1"/>
    <property type="match status" value="1"/>
</dbReference>
<dbReference type="InterPro" id="IPR050366">
    <property type="entry name" value="BP-dependent_transpt_permease"/>
</dbReference>
<dbReference type="Gene3D" id="1.10.3720.10">
    <property type="entry name" value="MetI-like"/>
    <property type="match status" value="1"/>
</dbReference>
<evidence type="ECO:0000256" key="5">
    <source>
        <dbReference type="ARBA" id="ARBA00022989"/>
    </source>
</evidence>
<dbReference type="EMBL" id="CP006651">
    <property type="protein sequence ID" value="AGT10600.1"/>
    <property type="molecule type" value="Genomic_DNA"/>
</dbReference>
<sequence length="299" mass="32074">MTMTIQQNPPLSEATRAVAEPKPARKAKPNWMRIFRSRTAVVGMCLVLFWVLAALLAPILPLQSPTESDAMAMASPGPSWAHWLGTDILGRDVLSRLIFGARTVLVVAPLSVTVAMIVGISLGMLAGYFGGWTDLLIGRLSDIILAFPVLVIYVILIANIGPSVLNIIIATTIASAPGIGRITRGLVLSIKDQEYVAAAKLRGESTLYIMLVEILPNCRSMLIVDGCLRIGYTIITIGILGFLGLGLPPPNPDWGGMVKESVTVLNVWPLMSIIPSLALVSLVLGFNLLADGMREAWKP</sequence>
<accession>S5Y4E3</accession>
<dbReference type="KEGG" id="pami:JCM7686_pAMI1p014"/>
<dbReference type="InterPro" id="IPR025966">
    <property type="entry name" value="OppC_N"/>
</dbReference>
<feature type="compositionally biased region" description="Polar residues" evidence="8">
    <location>
        <begin position="1"/>
        <end position="10"/>
    </location>
</feature>
<evidence type="ECO:0000256" key="1">
    <source>
        <dbReference type="ARBA" id="ARBA00004651"/>
    </source>
</evidence>
<evidence type="ECO:0000256" key="6">
    <source>
        <dbReference type="ARBA" id="ARBA00023136"/>
    </source>
</evidence>
<dbReference type="CDD" id="cd06261">
    <property type="entry name" value="TM_PBP2"/>
    <property type="match status" value="1"/>
</dbReference>
<organism evidence="10 11">
    <name type="scientific">Paracoccus aminophilus JCM 7686</name>
    <dbReference type="NCBI Taxonomy" id="1367847"/>
    <lineage>
        <taxon>Bacteria</taxon>
        <taxon>Pseudomonadati</taxon>
        <taxon>Pseudomonadota</taxon>
        <taxon>Alphaproteobacteria</taxon>
        <taxon>Rhodobacterales</taxon>
        <taxon>Paracoccaceae</taxon>
        <taxon>Paracoccus</taxon>
    </lineage>
</organism>
<feature type="domain" description="ABC transmembrane type-1" evidence="9">
    <location>
        <begin position="101"/>
        <end position="290"/>
    </location>
</feature>
<evidence type="ECO:0000313" key="10">
    <source>
        <dbReference type="EMBL" id="AGT10600.1"/>
    </source>
</evidence>
<feature type="region of interest" description="Disordered" evidence="8">
    <location>
        <begin position="1"/>
        <end position="22"/>
    </location>
</feature>
<feature type="transmembrane region" description="Helical" evidence="7">
    <location>
        <begin position="150"/>
        <end position="174"/>
    </location>
</feature>
<keyword evidence="3" id="KW-1003">Cell membrane</keyword>
<dbReference type="GO" id="GO:0005886">
    <property type="term" value="C:plasma membrane"/>
    <property type="evidence" value="ECO:0007669"/>
    <property type="project" value="UniProtKB-SubCell"/>
</dbReference>
<name>S5Y4E3_PARAH</name>
<dbReference type="PANTHER" id="PTHR43386:SF25">
    <property type="entry name" value="PEPTIDE ABC TRANSPORTER PERMEASE PROTEIN"/>
    <property type="match status" value="1"/>
</dbReference>
<keyword evidence="4 7" id="KW-0812">Transmembrane</keyword>
<feature type="transmembrane region" description="Helical" evidence="7">
    <location>
        <begin position="40"/>
        <end position="60"/>
    </location>
</feature>
<geneLocation type="plasmid" evidence="10 11">
    <name>pAMI1</name>
</geneLocation>
<feature type="transmembrane region" description="Helical" evidence="7">
    <location>
        <begin position="80"/>
        <end position="99"/>
    </location>
</feature>
<keyword evidence="2 7" id="KW-0813">Transport</keyword>
<comment type="similarity">
    <text evidence="7">Belongs to the binding-protein-dependent transport system permease family.</text>
</comment>